<dbReference type="Proteomes" id="UP001595859">
    <property type="component" value="Unassembled WGS sequence"/>
</dbReference>
<feature type="region of interest" description="Disordered" evidence="1">
    <location>
        <begin position="1"/>
        <end position="58"/>
    </location>
</feature>
<evidence type="ECO:0000256" key="1">
    <source>
        <dbReference type="SAM" id="MobiDB-lite"/>
    </source>
</evidence>
<keyword evidence="3" id="KW-1185">Reference proteome</keyword>
<evidence type="ECO:0000313" key="2">
    <source>
        <dbReference type="EMBL" id="MFC4855968.1"/>
    </source>
</evidence>
<comment type="caution">
    <text evidence="2">The sequence shown here is derived from an EMBL/GenBank/DDBJ whole genome shotgun (WGS) entry which is preliminary data.</text>
</comment>
<name>A0ABV9S2T6_9PSEU</name>
<organism evidence="2 3">
    <name type="scientific">Actinophytocola glycyrrhizae</name>
    <dbReference type="NCBI Taxonomy" id="2044873"/>
    <lineage>
        <taxon>Bacteria</taxon>
        <taxon>Bacillati</taxon>
        <taxon>Actinomycetota</taxon>
        <taxon>Actinomycetes</taxon>
        <taxon>Pseudonocardiales</taxon>
        <taxon>Pseudonocardiaceae</taxon>
    </lineage>
</organism>
<feature type="compositionally biased region" description="Basic and acidic residues" evidence="1">
    <location>
        <begin position="39"/>
        <end position="58"/>
    </location>
</feature>
<evidence type="ECO:0000313" key="3">
    <source>
        <dbReference type="Proteomes" id="UP001595859"/>
    </source>
</evidence>
<sequence length="58" mass="6136">MTGPVQTGLAGEDDLDDREEAGAGSAAMSILTRTGGFGDLRDQRYQHRAAEGPVDESR</sequence>
<protein>
    <submittedName>
        <fullName evidence="2">Uncharacterized protein</fullName>
    </submittedName>
</protein>
<dbReference type="RefSeq" id="WP_378057936.1">
    <property type="nucleotide sequence ID" value="NZ_JBHSIS010000009.1"/>
</dbReference>
<dbReference type="EMBL" id="JBHSIS010000009">
    <property type="protein sequence ID" value="MFC4855968.1"/>
    <property type="molecule type" value="Genomic_DNA"/>
</dbReference>
<reference evidence="3" key="1">
    <citation type="journal article" date="2019" name="Int. J. Syst. Evol. Microbiol.">
        <title>The Global Catalogue of Microorganisms (GCM) 10K type strain sequencing project: providing services to taxonomists for standard genome sequencing and annotation.</title>
        <authorList>
            <consortium name="The Broad Institute Genomics Platform"/>
            <consortium name="The Broad Institute Genome Sequencing Center for Infectious Disease"/>
            <person name="Wu L."/>
            <person name="Ma J."/>
        </authorList>
    </citation>
    <scope>NUCLEOTIDE SEQUENCE [LARGE SCALE GENOMIC DNA]</scope>
    <source>
        <strain evidence="3">ZS-22-S1</strain>
    </source>
</reference>
<proteinExistence type="predicted"/>
<gene>
    <name evidence="2" type="ORF">ACFPCV_20845</name>
</gene>
<accession>A0ABV9S2T6</accession>